<dbReference type="Ensembl" id="ENSOKIT00005095439.1">
    <property type="protein sequence ID" value="ENSOKIP00005089301.1"/>
    <property type="gene ID" value="ENSOKIG00005038912.1"/>
</dbReference>
<evidence type="ECO:0000313" key="3">
    <source>
        <dbReference type="Ensembl" id="ENSOKIP00005089301.1"/>
    </source>
</evidence>
<evidence type="ECO:0000313" key="4">
    <source>
        <dbReference type="Proteomes" id="UP000694557"/>
    </source>
</evidence>
<dbReference type="AlphaFoldDB" id="A0A8C7JNZ2"/>
<dbReference type="InterPro" id="IPR000210">
    <property type="entry name" value="BTB/POZ_dom"/>
</dbReference>
<proteinExistence type="predicted"/>
<reference evidence="3" key="2">
    <citation type="submission" date="2025-09" db="UniProtKB">
        <authorList>
            <consortium name="Ensembl"/>
        </authorList>
    </citation>
    <scope>IDENTIFICATION</scope>
</reference>
<feature type="region of interest" description="Disordered" evidence="1">
    <location>
        <begin position="168"/>
        <end position="193"/>
    </location>
</feature>
<keyword evidence="4" id="KW-1185">Reference proteome</keyword>
<dbReference type="GO" id="GO:0000978">
    <property type="term" value="F:RNA polymerase II cis-regulatory region sequence-specific DNA binding"/>
    <property type="evidence" value="ECO:0007669"/>
    <property type="project" value="TreeGrafter"/>
</dbReference>
<reference evidence="3" key="1">
    <citation type="submission" date="2025-08" db="UniProtKB">
        <authorList>
            <consortium name="Ensembl"/>
        </authorList>
    </citation>
    <scope>IDENTIFICATION</scope>
</reference>
<feature type="domain" description="BTB" evidence="2">
    <location>
        <begin position="42"/>
        <end position="97"/>
    </location>
</feature>
<dbReference type="Proteomes" id="UP000694557">
    <property type="component" value="Unassembled WGS sequence"/>
</dbReference>
<dbReference type="Pfam" id="PF00651">
    <property type="entry name" value="BTB"/>
    <property type="match status" value="1"/>
</dbReference>
<protein>
    <recommendedName>
        <fullName evidence="2">BTB domain-containing protein</fullName>
    </recommendedName>
</protein>
<dbReference type="GO" id="GO:0000981">
    <property type="term" value="F:DNA-binding transcription factor activity, RNA polymerase II-specific"/>
    <property type="evidence" value="ECO:0007669"/>
    <property type="project" value="TreeGrafter"/>
</dbReference>
<evidence type="ECO:0000259" key="2">
    <source>
        <dbReference type="Pfam" id="PF00651"/>
    </source>
</evidence>
<dbReference type="Gene3D" id="3.30.710.10">
    <property type="entry name" value="Potassium Channel Kv1.1, Chain A"/>
    <property type="match status" value="1"/>
</dbReference>
<dbReference type="SUPFAM" id="SSF54695">
    <property type="entry name" value="POZ domain"/>
    <property type="match status" value="1"/>
</dbReference>
<accession>A0A8C7JNZ2</accession>
<dbReference type="GeneTree" id="ENSGT00940000159244"/>
<feature type="compositionally biased region" description="Polar residues" evidence="1">
    <location>
        <begin position="169"/>
        <end position="187"/>
    </location>
</feature>
<name>A0A8C7JNZ2_ONCKI</name>
<dbReference type="PANTHER" id="PTHR46105:SF2">
    <property type="entry name" value="NUCLEUS ACCUMBENS-ASSOCIATED PROTEIN 2"/>
    <property type="match status" value="1"/>
</dbReference>
<dbReference type="InterPro" id="IPR011333">
    <property type="entry name" value="SKP1/BTB/POZ_sf"/>
</dbReference>
<evidence type="ECO:0000256" key="1">
    <source>
        <dbReference type="SAM" id="MobiDB-lite"/>
    </source>
</evidence>
<dbReference type="InterPro" id="IPR050457">
    <property type="entry name" value="ZnFinger_BTB_dom_contain"/>
</dbReference>
<sequence length="236" mass="26655">MSQLLHVEIPNFGSFLLESLNEQRMQDHYCDVAPLLFSGSSQNVFELPSLVIPSCFQQILYFCYTGKLSHEQLVLMYMVDYLQIQNIVEHGMDLLIKANSPHCDSQAAQRIWASNRGTPMATCRIKQERCESPMSEEHTARDLEGHATMSSALCYMVPGVQLYPLASGEHSSPGPSNLPATDSPTSHPNKEEFEEEFYGSRNTNGFTLYSLHIFKYIRIVIIMKEGCIAKILCVDH</sequence>
<organism evidence="3 4">
    <name type="scientific">Oncorhynchus kisutch</name>
    <name type="common">Coho salmon</name>
    <name type="synonym">Salmo kisutch</name>
    <dbReference type="NCBI Taxonomy" id="8019"/>
    <lineage>
        <taxon>Eukaryota</taxon>
        <taxon>Metazoa</taxon>
        <taxon>Chordata</taxon>
        <taxon>Craniata</taxon>
        <taxon>Vertebrata</taxon>
        <taxon>Euteleostomi</taxon>
        <taxon>Actinopterygii</taxon>
        <taxon>Neopterygii</taxon>
        <taxon>Teleostei</taxon>
        <taxon>Protacanthopterygii</taxon>
        <taxon>Salmoniformes</taxon>
        <taxon>Salmonidae</taxon>
        <taxon>Salmoninae</taxon>
        <taxon>Oncorhynchus</taxon>
    </lineage>
</organism>
<dbReference type="PANTHER" id="PTHR46105">
    <property type="entry name" value="AGAP004733-PA"/>
    <property type="match status" value="1"/>
</dbReference>